<accession>A0ABD0L2P3</accession>
<gene>
    <name evidence="1" type="ORF">BaRGS_00015214</name>
</gene>
<comment type="caution">
    <text evidence="1">The sequence shown here is derived from an EMBL/GenBank/DDBJ whole genome shotgun (WGS) entry which is preliminary data.</text>
</comment>
<evidence type="ECO:0000313" key="1">
    <source>
        <dbReference type="EMBL" id="KAK7493503.1"/>
    </source>
</evidence>
<protein>
    <submittedName>
        <fullName evidence="1">Uncharacterized protein</fullName>
    </submittedName>
</protein>
<evidence type="ECO:0000313" key="2">
    <source>
        <dbReference type="Proteomes" id="UP001519460"/>
    </source>
</evidence>
<dbReference type="AlphaFoldDB" id="A0ABD0L2P3"/>
<organism evidence="1 2">
    <name type="scientific">Batillaria attramentaria</name>
    <dbReference type="NCBI Taxonomy" id="370345"/>
    <lineage>
        <taxon>Eukaryota</taxon>
        <taxon>Metazoa</taxon>
        <taxon>Spiralia</taxon>
        <taxon>Lophotrochozoa</taxon>
        <taxon>Mollusca</taxon>
        <taxon>Gastropoda</taxon>
        <taxon>Caenogastropoda</taxon>
        <taxon>Sorbeoconcha</taxon>
        <taxon>Cerithioidea</taxon>
        <taxon>Batillariidae</taxon>
        <taxon>Batillaria</taxon>
    </lineage>
</organism>
<name>A0ABD0L2P3_9CAEN</name>
<proteinExistence type="predicted"/>
<dbReference type="EMBL" id="JACVVK020000092">
    <property type="protein sequence ID" value="KAK7493503.1"/>
    <property type="molecule type" value="Genomic_DNA"/>
</dbReference>
<keyword evidence="2" id="KW-1185">Reference proteome</keyword>
<sequence length="104" mass="11667">MTKKPLGGTSAHFHPIKISRRDNLRDEYCHTNFADRPPKRNRCADDRIESLWRDRVPAKLGSSGVNVITGCVIGGNLKVFTPRKDFIAKPGDSHSAHKVNYLVL</sequence>
<dbReference type="Proteomes" id="UP001519460">
    <property type="component" value="Unassembled WGS sequence"/>
</dbReference>
<reference evidence="1 2" key="1">
    <citation type="journal article" date="2023" name="Sci. Data">
        <title>Genome assembly of the Korean intertidal mud-creeper Batillaria attramentaria.</title>
        <authorList>
            <person name="Patra A.K."/>
            <person name="Ho P.T."/>
            <person name="Jun S."/>
            <person name="Lee S.J."/>
            <person name="Kim Y."/>
            <person name="Won Y.J."/>
        </authorList>
    </citation>
    <scope>NUCLEOTIDE SEQUENCE [LARGE SCALE GENOMIC DNA]</scope>
    <source>
        <strain evidence="1">Wonlab-2016</strain>
    </source>
</reference>